<dbReference type="Pfam" id="PF01694">
    <property type="entry name" value="Rhomboid"/>
    <property type="match status" value="1"/>
</dbReference>
<name>A0A259TZD5_9BACT</name>
<dbReference type="InterPro" id="IPR050925">
    <property type="entry name" value="Rhomboid_protease_S54"/>
</dbReference>
<keyword evidence="6 7" id="KW-0472">Membrane</keyword>
<keyword evidence="5 7" id="KW-1133">Transmembrane helix</keyword>
<evidence type="ECO:0000313" key="10">
    <source>
        <dbReference type="Proteomes" id="UP000216446"/>
    </source>
</evidence>
<dbReference type="InterPro" id="IPR035952">
    <property type="entry name" value="Rhomboid-like_sf"/>
</dbReference>
<comment type="subcellular location">
    <subcellularLocation>
        <location evidence="1">Membrane</location>
        <topology evidence="1">Multi-pass membrane protein</topology>
    </subcellularLocation>
</comment>
<dbReference type="SUPFAM" id="SSF144091">
    <property type="entry name" value="Rhomboid-like"/>
    <property type="match status" value="1"/>
</dbReference>
<evidence type="ECO:0000256" key="7">
    <source>
        <dbReference type="SAM" id="Phobius"/>
    </source>
</evidence>
<dbReference type="AlphaFoldDB" id="A0A259TZD5"/>
<dbReference type="PANTHER" id="PTHR43731">
    <property type="entry name" value="RHOMBOID PROTEASE"/>
    <property type="match status" value="1"/>
</dbReference>
<sequence>MMPPVVKNLLILNVLAFAAQLVFRMRTGTMDTGIGPVEQWFALWPAGIPSETVLPTFGGLFWPWQIVTSAFLHGDFSHILFNMFGLWMFGAPLEQTLGSKRFAILFGGAVLGASLLQLGVISWPFLGDALPAGAYGPTLGASGGVLGVLGAFGMLYPNQPIYLLFLPVPIAAKWMVVGYAAMDILGGFGAYASNTAHFAHLGGLITGVLLILYWRGRLPVKPRARTL</sequence>
<protein>
    <recommendedName>
        <fullName evidence="8">Peptidase S54 rhomboid domain-containing protein</fullName>
    </recommendedName>
</protein>
<accession>A0A259TZD5</accession>
<comment type="caution">
    <text evidence="9">The sequence shown here is derived from an EMBL/GenBank/DDBJ whole genome shotgun (WGS) entry which is preliminary data.</text>
</comment>
<gene>
    <name evidence="9" type="ORF">BSZ36_08915</name>
</gene>
<feature type="transmembrane region" description="Helical" evidence="7">
    <location>
        <begin position="102"/>
        <end position="126"/>
    </location>
</feature>
<comment type="similarity">
    <text evidence="2">Belongs to the peptidase S54 family.</text>
</comment>
<dbReference type="FunCoup" id="A0A259TZD5">
    <property type="interactions" value="52"/>
</dbReference>
<feature type="transmembrane region" description="Helical" evidence="7">
    <location>
        <begin position="70"/>
        <end position="90"/>
    </location>
</feature>
<dbReference type="Gene3D" id="1.20.1540.10">
    <property type="entry name" value="Rhomboid-like"/>
    <property type="match status" value="1"/>
</dbReference>
<keyword evidence="3 7" id="KW-0812">Transmembrane</keyword>
<dbReference type="OrthoDB" id="9807874at2"/>
<dbReference type="PANTHER" id="PTHR43731:SF14">
    <property type="entry name" value="PRESENILIN-ASSOCIATED RHOMBOID-LIKE PROTEIN, MITOCHONDRIAL"/>
    <property type="match status" value="1"/>
</dbReference>
<dbReference type="RefSeq" id="WP_094548025.1">
    <property type="nucleotide sequence ID" value="NZ_MQWB01000001.1"/>
</dbReference>
<feature type="domain" description="Peptidase S54 rhomboid" evidence="8">
    <location>
        <begin position="64"/>
        <end position="213"/>
    </location>
</feature>
<dbReference type="Proteomes" id="UP000216446">
    <property type="component" value="Unassembled WGS sequence"/>
</dbReference>
<keyword evidence="4" id="KW-0378">Hydrolase</keyword>
<evidence type="ECO:0000313" key="9">
    <source>
        <dbReference type="EMBL" id="OZC03081.1"/>
    </source>
</evidence>
<dbReference type="GO" id="GO:0016020">
    <property type="term" value="C:membrane"/>
    <property type="evidence" value="ECO:0007669"/>
    <property type="project" value="UniProtKB-SubCell"/>
</dbReference>
<evidence type="ECO:0000256" key="2">
    <source>
        <dbReference type="ARBA" id="ARBA00009045"/>
    </source>
</evidence>
<feature type="transmembrane region" description="Helical" evidence="7">
    <location>
        <begin position="162"/>
        <end position="182"/>
    </location>
</feature>
<feature type="transmembrane region" description="Helical" evidence="7">
    <location>
        <begin position="132"/>
        <end position="155"/>
    </location>
</feature>
<evidence type="ECO:0000256" key="6">
    <source>
        <dbReference type="ARBA" id="ARBA00023136"/>
    </source>
</evidence>
<proteinExistence type="inferred from homology"/>
<evidence type="ECO:0000259" key="8">
    <source>
        <dbReference type="Pfam" id="PF01694"/>
    </source>
</evidence>
<dbReference type="EMBL" id="MQWB01000001">
    <property type="protein sequence ID" value="OZC03081.1"/>
    <property type="molecule type" value="Genomic_DNA"/>
</dbReference>
<organism evidence="9 10">
    <name type="scientific">Rubricoccus marinus</name>
    <dbReference type="NCBI Taxonomy" id="716817"/>
    <lineage>
        <taxon>Bacteria</taxon>
        <taxon>Pseudomonadati</taxon>
        <taxon>Rhodothermota</taxon>
        <taxon>Rhodothermia</taxon>
        <taxon>Rhodothermales</taxon>
        <taxon>Rubricoccaceae</taxon>
        <taxon>Rubricoccus</taxon>
    </lineage>
</organism>
<dbReference type="GO" id="GO:0004252">
    <property type="term" value="F:serine-type endopeptidase activity"/>
    <property type="evidence" value="ECO:0007669"/>
    <property type="project" value="InterPro"/>
</dbReference>
<dbReference type="InterPro" id="IPR022764">
    <property type="entry name" value="Peptidase_S54_rhomboid_dom"/>
</dbReference>
<evidence type="ECO:0000256" key="5">
    <source>
        <dbReference type="ARBA" id="ARBA00022989"/>
    </source>
</evidence>
<evidence type="ECO:0000256" key="3">
    <source>
        <dbReference type="ARBA" id="ARBA00022692"/>
    </source>
</evidence>
<evidence type="ECO:0000256" key="1">
    <source>
        <dbReference type="ARBA" id="ARBA00004141"/>
    </source>
</evidence>
<feature type="transmembrane region" description="Helical" evidence="7">
    <location>
        <begin position="194"/>
        <end position="214"/>
    </location>
</feature>
<reference evidence="9 10" key="1">
    <citation type="submission" date="2016-11" db="EMBL/GenBank/DDBJ databases">
        <title>Study of marine rhodopsin-containing bacteria.</title>
        <authorList>
            <person name="Yoshizawa S."/>
            <person name="Kumagai Y."/>
            <person name="Kogure K."/>
        </authorList>
    </citation>
    <scope>NUCLEOTIDE SEQUENCE [LARGE SCALE GENOMIC DNA]</scope>
    <source>
        <strain evidence="9 10">SG-29</strain>
    </source>
</reference>
<keyword evidence="10" id="KW-1185">Reference proteome</keyword>
<dbReference type="InParanoid" id="A0A259TZD5"/>
<evidence type="ECO:0000256" key="4">
    <source>
        <dbReference type="ARBA" id="ARBA00022801"/>
    </source>
</evidence>